<protein>
    <submittedName>
        <fullName evidence="1">Uncharacterized protein</fullName>
    </submittedName>
</protein>
<evidence type="ECO:0000313" key="2">
    <source>
        <dbReference type="Proteomes" id="UP001346869"/>
    </source>
</evidence>
<dbReference type="AlphaFoldDB" id="A0AAN7XK92"/>
<accession>A0AAN7XK92</accession>
<name>A0AAN7XK92_ELEMC</name>
<proteinExistence type="predicted"/>
<keyword evidence="2" id="KW-1185">Reference proteome</keyword>
<reference evidence="1 2" key="2">
    <citation type="journal article" date="2023" name="Mol. Biol. Evol.">
        <title>Genomics of Secondarily Temperate Adaptation in the Only Non-Antarctic Icefish.</title>
        <authorList>
            <person name="Rivera-Colon A.G."/>
            <person name="Rayamajhi N."/>
            <person name="Minhas B.F."/>
            <person name="Madrigal G."/>
            <person name="Bilyk K.T."/>
            <person name="Yoon V."/>
            <person name="Hune M."/>
            <person name="Gregory S."/>
            <person name="Cheng C.H.C."/>
            <person name="Catchen J.M."/>
        </authorList>
    </citation>
    <scope>NUCLEOTIDE SEQUENCE [LARGE SCALE GENOMIC DNA]</scope>
    <source>
        <strain evidence="1">JMC-PN-2008</strain>
    </source>
</reference>
<dbReference type="EMBL" id="JAUZQC010000012">
    <property type="protein sequence ID" value="KAK5861904.1"/>
    <property type="molecule type" value="Genomic_DNA"/>
</dbReference>
<dbReference type="Proteomes" id="UP001346869">
    <property type="component" value="Unassembled WGS sequence"/>
</dbReference>
<organism evidence="1 2">
    <name type="scientific">Eleginops maclovinus</name>
    <name type="common">Patagonian blennie</name>
    <name type="synonym">Eleginus maclovinus</name>
    <dbReference type="NCBI Taxonomy" id="56733"/>
    <lineage>
        <taxon>Eukaryota</taxon>
        <taxon>Metazoa</taxon>
        <taxon>Chordata</taxon>
        <taxon>Craniata</taxon>
        <taxon>Vertebrata</taxon>
        <taxon>Euteleostomi</taxon>
        <taxon>Actinopterygii</taxon>
        <taxon>Neopterygii</taxon>
        <taxon>Teleostei</taxon>
        <taxon>Neoteleostei</taxon>
        <taxon>Acanthomorphata</taxon>
        <taxon>Eupercaria</taxon>
        <taxon>Perciformes</taxon>
        <taxon>Notothenioidei</taxon>
        <taxon>Eleginopidae</taxon>
        <taxon>Eleginops</taxon>
    </lineage>
</organism>
<gene>
    <name evidence="1" type="ORF">PBY51_017342</name>
</gene>
<evidence type="ECO:0000313" key="1">
    <source>
        <dbReference type="EMBL" id="KAK5861904.1"/>
    </source>
</evidence>
<sequence>MAANIAEREVLMACCQGDMGQPGSVSFADANETLQLLPTLTKPSLETQTEPLLPGEQLLHTPELRGEGIRNYLFAFHVCL</sequence>
<comment type="caution">
    <text evidence="1">The sequence shown here is derived from an EMBL/GenBank/DDBJ whole genome shotgun (WGS) entry which is preliminary data.</text>
</comment>
<reference evidence="1 2" key="1">
    <citation type="journal article" date="2023" name="Genes (Basel)">
        <title>Chromosome-Level Genome Assembly and Circadian Gene Repertoire of the Patagonia Blennie Eleginops maclovinus-The Closest Ancestral Proxy of Antarctic Cryonotothenioids.</title>
        <authorList>
            <person name="Cheng C.C."/>
            <person name="Rivera-Colon A.G."/>
            <person name="Minhas B.F."/>
            <person name="Wilson L."/>
            <person name="Rayamajhi N."/>
            <person name="Vargas-Chacoff L."/>
            <person name="Catchen J.M."/>
        </authorList>
    </citation>
    <scope>NUCLEOTIDE SEQUENCE [LARGE SCALE GENOMIC DNA]</scope>
    <source>
        <strain evidence="1">JMC-PN-2008</strain>
    </source>
</reference>